<keyword evidence="5" id="KW-0472">Membrane</keyword>
<evidence type="ECO:0000256" key="5">
    <source>
        <dbReference type="SAM" id="Phobius"/>
    </source>
</evidence>
<dbReference type="REBASE" id="18109">
    <property type="entry name" value="S.NpuORF5347P"/>
</dbReference>
<dbReference type="InterPro" id="IPR000055">
    <property type="entry name" value="Restrct_endonuc_typeI_TRD"/>
</dbReference>
<evidence type="ECO:0000256" key="4">
    <source>
        <dbReference type="ARBA" id="ARBA00038652"/>
    </source>
</evidence>
<dbReference type="PANTHER" id="PTHR43140:SF1">
    <property type="entry name" value="TYPE I RESTRICTION ENZYME ECOKI SPECIFICITY SUBUNIT"/>
    <property type="match status" value="1"/>
</dbReference>
<name>B2J4H3_NOSP7</name>
<keyword evidence="5" id="KW-1133">Transmembrane helix</keyword>
<reference evidence="7 8" key="2">
    <citation type="journal article" date="2013" name="Plant Physiol.">
        <title>A Nostoc punctiforme Sugar Transporter Necessary to Establish a Cyanobacterium-Plant Symbiosis.</title>
        <authorList>
            <person name="Ekman M."/>
            <person name="Picossi S."/>
            <person name="Campbell E.L."/>
            <person name="Meeks J.C."/>
            <person name="Flores E."/>
        </authorList>
    </citation>
    <scope>NUCLEOTIDE SEQUENCE [LARGE SCALE GENOMIC DNA]</scope>
    <source>
        <strain evidence="8">ATCC 29133 / PCC 73102</strain>
    </source>
</reference>
<dbReference type="KEGG" id="npu:Npun_F5348"/>
<dbReference type="SUPFAM" id="SSF116734">
    <property type="entry name" value="DNA methylase specificity domain"/>
    <property type="match status" value="2"/>
</dbReference>
<dbReference type="PANTHER" id="PTHR43140">
    <property type="entry name" value="TYPE-1 RESTRICTION ENZYME ECOKI SPECIFICITY PROTEIN"/>
    <property type="match status" value="1"/>
</dbReference>
<dbReference type="eggNOG" id="COG0732">
    <property type="taxonomic scope" value="Bacteria"/>
</dbReference>
<keyword evidence="3" id="KW-0238">DNA-binding</keyword>
<gene>
    <name evidence="7" type="ordered locus">Npun_F5348</name>
</gene>
<dbReference type="STRING" id="63737.Npun_F5348"/>
<sequence>MKIERYQAYKKCDIEWLLEIPEHWKIDRAKSLFREMSRPVSPRDKIITVFRDGQVTLRENRRVTGFTNAIEEYGYQGIRKGDLVFHAMDAFAGAIGVSDSDGKATPEYLVYTTIDKNKIYVPFFGFLLRQMALSGFVLALGKSVRERSPRFKHTKFVTLDLPIPPFTEQETIAHYLDTKTAQIDRKIDLLTQKATLYGNLKQSLINETVTCGLDKSVPMRDSGIEWIGEVPEHWDIKRLKDLSDIQNSNVDKKSHDDEIPIKLCNYVDVYKNEFINTSLDFMDATANKSEIKQFTIKEGDVFITKDSETCDDIAIPALAAESIKGVIYGYHLARLRTKEKVFLGSYLFRLFQSKSYGFRFVISAKGITRVGLGQSAIADSLTPVPLLSEQKAIADYLDTKTAQIDQIIQTINTQIEKLKELRKTLINDVVTGKIRVIDYQ</sequence>
<dbReference type="Pfam" id="PF01420">
    <property type="entry name" value="Methylase_S"/>
    <property type="match status" value="1"/>
</dbReference>
<evidence type="ECO:0000313" key="8">
    <source>
        <dbReference type="Proteomes" id="UP000001191"/>
    </source>
</evidence>
<comment type="similarity">
    <text evidence="1">Belongs to the type-I restriction system S methylase family.</text>
</comment>
<evidence type="ECO:0000313" key="7">
    <source>
        <dbReference type="EMBL" id="ACC83663.1"/>
    </source>
</evidence>
<comment type="subunit">
    <text evidence="4">The methyltransferase is composed of M and S polypeptides.</text>
</comment>
<proteinExistence type="inferred from homology"/>
<organism evidence="7 8">
    <name type="scientific">Nostoc punctiforme (strain ATCC 29133 / PCC 73102)</name>
    <dbReference type="NCBI Taxonomy" id="63737"/>
    <lineage>
        <taxon>Bacteria</taxon>
        <taxon>Bacillati</taxon>
        <taxon>Cyanobacteriota</taxon>
        <taxon>Cyanophyceae</taxon>
        <taxon>Nostocales</taxon>
        <taxon>Nostocaceae</taxon>
        <taxon>Nostoc</taxon>
    </lineage>
</organism>
<evidence type="ECO:0000256" key="2">
    <source>
        <dbReference type="ARBA" id="ARBA00022747"/>
    </source>
</evidence>
<evidence type="ECO:0000256" key="3">
    <source>
        <dbReference type="ARBA" id="ARBA00023125"/>
    </source>
</evidence>
<dbReference type="Gene3D" id="1.10.287.1120">
    <property type="entry name" value="Bipartite methylase S protein"/>
    <property type="match status" value="1"/>
</dbReference>
<dbReference type="PhylomeDB" id="B2J4H3"/>
<dbReference type="GO" id="GO:0003677">
    <property type="term" value="F:DNA binding"/>
    <property type="evidence" value="ECO:0007669"/>
    <property type="project" value="UniProtKB-KW"/>
</dbReference>
<evidence type="ECO:0000259" key="6">
    <source>
        <dbReference type="Pfam" id="PF01420"/>
    </source>
</evidence>
<dbReference type="Proteomes" id="UP000001191">
    <property type="component" value="Chromosome"/>
</dbReference>
<accession>B2J4H3</accession>
<keyword evidence="5" id="KW-0812">Transmembrane</keyword>
<dbReference type="RefSeq" id="WP_012411614.1">
    <property type="nucleotide sequence ID" value="NC_010628.1"/>
</dbReference>
<dbReference type="EnsemblBacteria" id="ACC83663">
    <property type="protein sequence ID" value="ACC83663"/>
    <property type="gene ID" value="Npun_F5348"/>
</dbReference>
<reference evidence="8" key="1">
    <citation type="submission" date="2008-04" db="EMBL/GenBank/DDBJ databases">
        <title>Complete sequence of chromosome of Nostoc punctiforme ATCC 29133.</title>
        <authorList>
            <consortium name="US DOE Joint Genome Institute"/>
            <person name="Copeland A."/>
            <person name="Lucas S."/>
            <person name="Lapidus A."/>
            <person name="Glavina del Rio T."/>
            <person name="Dalin E."/>
            <person name="Tice H."/>
            <person name="Pitluck S."/>
            <person name="Chain P."/>
            <person name="Malfatti S."/>
            <person name="Shin M."/>
            <person name="Vergez L."/>
            <person name="Schmutz J."/>
            <person name="Larimer F."/>
            <person name="Land M."/>
            <person name="Hauser L."/>
            <person name="Kyrpides N."/>
            <person name="Kim E."/>
            <person name="Meeks J.C."/>
            <person name="Elhai J."/>
            <person name="Campbell E.L."/>
            <person name="Thiel T."/>
            <person name="Longmire J."/>
            <person name="Potts M."/>
            <person name="Atlas R."/>
        </authorList>
    </citation>
    <scope>NUCLEOTIDE SEQUENCE [LARGE SCALE GENOMIC DNA]</scope>
    <source>
        <strain evidence="8">ATCC 29133 / PCC 73102</strain>
    </source>
</reference>
<feature type="transmembrane region" description="Helical" evidence="5">
    <location>
        <begin position="119"/>
        <end position="140"/>
    </location>
</feature>
<dbReference type="InterPro" id="IPR051212">
    <property type="entry name" value="Type-I_RE_S_subunit"/>
</dbReference>
<dbReference type="Gene3D" id="3.90.220.20">
    <property type="entry name" value="DNA methylase specificity domains"/>
    <property type="match status" value="2"/>
</dbReference>
<keyword evidence="8" id="KW-1185">Reference proteome</keyword>
<dbReference type="HOGENOM" id="CLU_021095_1_1_3"/>
<keyword evidence="2" id="KW-0680">Restriction system</keyword>
<dbReference type="AlphaFoldDB" id="B2J4H3"/>
<dbReference type="GO" id="GO:0009307">
    <property type="term" value="P:DNA restriction-modification system"/>
    <property type="evidence" value="ECO:0007669"/>
    <property type="project" value="UniProtKB-KW"/>
</dbReference>
<feature type="domain" description="Type I restriction modification DNA specificity" evidence="6">
    <location>
        <begin position="231"/>
        <end position="417"/>
    </location>
</feature>
<dbReference type="EMBL" id="CP001037">
    <property type="protein sequence ID" value="ACC83663.1"/>
    <property type="molecule type" value="Genomic_DNA"/>
</dbReference>
<dbReference type="InterPro" id="IPR044946">
    <property type="entry name" value="Restrct_endonuc_typeI_TRD_sf"/>
</dbReference>
<protein>
    <submittedName>
        <fullName evidence="7">Type I restriction enzyme, S subunit</fullName>
    </submittedName>
</protein>
<dbReference type="OrthoDB" id="9815652at2"/>
<evidence type="ECO:0000256" key="1">
    <source>
        <dbReference type="ARBA" id="ARBA00010923"/>
    </source>
</evidence>